<feature type="transmembrane region" description="Helical" evidence="6">
    <location>
        <begin position="69"/>
        <end position="93"/>
    </location>
</feature>
<dbReference type="InterPro" id="IPR036259">
    <property type="entry name" value="MFS_trans_sf"/>
</dbReference>
<dbReference type="Proteomes" id="UP000636800">
    <property type="component" value="Chromosome 5"/>
</dbReference>
<dbReference type="EMBL" id="JADCNM010000005">
    <property type="protein sequence ID" value="KAG0483568.1"/>
    <property type="molecule type" value="Genomic_DNA"/>
</dbReference>
<dbReference type="EMBL" id="JADCNL010000005">
    <property type="protein sequence ID" value="KAG0481098.1"/>
    <property type="molecule type" value="Genomic_DNA"/>
</dbReference>
<comment type="similarity">
    <text evidence="2">Belongs to the major facilitator superfamily. Proton-dependent oligopeptide transporter (POT/PTR) (TC 2.A.17) family.</text>
</comment>
<proteinExistence type="inferred from homology"/>
<protein>
    <submittedName>
        <fullName evidence="8">Uncharacterized protein</fullName>
    </submittedName>
</protein>
<evidence type="ECO:0000256" key="5">
    <source>
        <dbReference type="ARBA" id="ARBA00023136"/>
    </source>
</evidence>
<feature type="transmembrane region" description="Helical" evidence="6">
    <location>
        <begin position="189"/>
        <end position="208"/>
    </location>
</feature>
<comment type="subcellular location">
    <subcellularLocation>
        <location evidence="1">Membrane</location>
        <topology evidence="1">Multi-pass membrane protein</topology>
    </subcellularLocation>
</comment>
<evidence type="ECO:0000256" key="3">
    <source>
        <dbReference type="ARBA" id="ARBA00022692"/>
    </source>
</evidence>
<feature type="transmembrane region" description="Helical" evidence="6">
    <location>
        <begin position="303"/>
        <end position="324"/>
    </location>
</feature>
<gene>
    <name evidence="8" type="ORF">HPP92_011652</name>
    <name evidence="7" type="ORF">HPP92_011956</name>
</gene>
<dbReference type="FunFam" id="1.20.1250.20:FF:000410">
    <property type="entry name" value="POT family protein"/>
    <property type="match status" value="1"/>
</dbReference>
<comment type="caution">
    <text evidence="8">The sequence shown here is derived from an EMBL/GenBank/DDBJ whole genome shotgun (WGS) entry which is preliminary data.</text>
</comment>
<feature type="transmembrane region" description="Helical" evidence="6">
    <location>
        <begin position="214"/>
        <end position="235"/>
    </location>
</feature>
<keyword evidence="5 6" id="KW-0472">Membrane</keyword>
<dbReference type="Gene3D" id="1.20.1250.20">
    <property type="entry name" value="MFS general substrate transporter like domains"/>
    <property type="match status" value="1"/>
</dbReference>
<organism evidence="8 10">
    <name type="scientific">Vanilla planifolia</name>
    <name type="common">Vanilla</name>
    <dbReference type="NCBI Taxonomy" id="51239"/>
    <lineage>
        <taxon>Eukaryota</taxon>
        <taxon>Viridiplantae</taxon>
        <taxon>Streptophyta</taxon>
        <taxon>Embryophyta</taxon>
        <taxon>Tracheophyta</taxon>
        <taxon>Spermatophyta</taxon>
        <taxon>Magnoliopsida</taxon>
        <taxon>Liliopsida</taxon>
        <taxon>Asparagales</taxon>
        <taxon>Orchidaceae</taxon>
        <taxon>Vanilloideae</taxon>
        <taxon>Vanilleae</taxon>
        <taxon>Vanilla</taxon>
    </lineage>
</organism>
<evidence type="ECO:0000313" key="10">
    <source>
        <dbReference type="Proteomes" id="UP000639772"/>
    </source>
</evidence>
<evidence type="ECO:0000313" key="7">
    <source>
        <dbReference type="EMBL" id="KAG0481098.1"/>
    </source>
</evidence>
<feature type="transmembrane region" description="Helical" evidence="6">
    <location>
        <begin position="388"/>
        <end position="405"/>
    </location>
</feature>
<sequence length="546" mass="59898">MESRPLIVPQPAMDGVLDYKGRPISKLGTGGWSAIFFILGIEMAERVAFNGIMFNLISYMTGPLGQSTASAAIGVAVWTGVGTMFPIAGALIADSFLTRYHTIIISSLLYVLGLGLLSLSTVLPNTCDENADRVACRPSTFSLGLFYFSLYLVAFAESGHRPCVQAFGADQFDEADTNESISRSSFFNWWLFALGIALSASAFILSYVDDNFSWGLGFGIPCVLMGIALIAFLMGSRFYRCHALKVENPYVGIVKALATLARRRLFSSDKSEIETAPDSSNQTMFDDGDESLIAHQIVEAKGLLRVFPIWATCLPFTIVTYQYSTFFTKQGATLNRSIGSNFQIPPAALQSITSLTITIFVGVYDLFFVPSARKLTGIPSGITKLQRIGTGILISVIVMVNAALVETKRLQTAKEFGLVDEPSSVLPMNIAWLFPQYILMGFAELFAIAGMQEFFYDQMPDGLRSFGVALCLSTFGMGGFINSLLIEVIDKASKTFGGDSWFSNNLNRAHLDYFYWLLAVLGLASLALFICFARAYEYKKKRKIDV</sequence>
<dbReference type="GO" id="GO:0022857">
    <property type="term" value="F:transmembrane transporter activity"/>
    <property type="evidence" value="ECO:0007669"/>
    <property type="project" value="InterPro"/>
</dbReference>
<keyword evidence="4 6" id="KW-1133">Transmembrane helix</keyword>
<evidence type="ECO:0000256" key="4">
    <source>
        <dbReference type="ARBA" id="ARBA00022989"/>
    </source>
</evidence>
<reference evidence="9 10" key="1">
    <citation type="journal article" date="2020" name="Nat. Food">
        <title>A phased Vanilla planifolia genome enables genetic improvement of flavour and production.</title>
        <authorList>
            <person name="Hasing T."/>
            <person name="Tang H."/>
            <person name="Brym M."/>
            <person name="Khazi F."/>
            <person name="Huang T."/>
            <person name="Chambers A.H."/>
        </authorList>
    </citation>
    <scope>NUCLEOTIDE SEQUENCE [LARGE SCALE GENOMIC DNA]</scope>
    <source>
        <tissue evidence="8">Leaf</tissue>
    </source>
</reference>
<evidence type="ECO:0000256" key="6">
    <source>
        <dbReference type="SAM" id="Phobius"/>
    </source>
</evidence>
<dbReference type="PANTHER" id="PTHR11654">
    <property type="entry name" value="OLIGOPEPTIDE TRANSPORTER-RELATED"/>
    <property type="match status" value="1"/>
</dbReference>
<evidence type="ECO:0000313" key="9">
    <source>
        <dbReference type="Proteomes" id="UP000636800"/>
    </source>
</evidence>
<feature type="transmembrane region" description="Helical" evidence="6">
    <location>
        <begin position="430"/>
        <end position="451"/>
    </location>
</feature>
<feature type="transmembrane region" description="Helical" evidence="6">
    <location>
        <begin position="513"/>
        <end position="533"/>
    </location>
</feature>
<feature type="transmembrane region" description="Helical" evidence="6">
    <location>
        <begin position="344"/>
        <end position="367"/>
    </location>
</feature>
<keyword evidence="3 6" id="KW-0812">Transmembrane</keyword>
<dbReference type="AlphaFoldDB" id="A0A835R4K7"/>
<accession>A0A835R4K7</accession>
<name>A0A835R4K7_VANPL</name>
<feature type="transmembrane region" description="Helical" evidence="6">
    <location>
        <begin position="463"/>
        <end position="486"/>
    </location>
</feature>
<dbReference type="Pfam" id="PF00854">
    <property type="entry name" value="PTR2"/>
    <property type="match status" value="1"/>
</dbReference>
<dbReference type="SUPFAM" id="SSF103473">
    <property type="entry name" value="MFS general substrate transporter"/>
    <property type="match status" value="1"/>
</dbReference>
<feature type="transmembrane region" description="Helical" evidence="6">
    <location>
        <begin position="30"/>
        <end position="49"/>
    </location>
</feature>
<keyword evidence="9" id="KW-1185">Reference proteome</keyword>
<evidence type="ECO:0000256" key="2">
    <source>
        <dbReference type="ARBA" id="ARBA00005982"/>
    </source>
</evidence>
<evidence type="ECO:0000256" key="1">
    <source>
        <dbReference type="ARBA" id="ARBA00004141"/>
    </source>
</evidence>
<dbReference type="InterPro" id="IPR000109">
    <property type="entry name" value="POT_fam"/>
</dbReference>
<evidence type="ECO:0000313" key="8">
    <source>
        <dbReference type="EMBL" id="KAG0483568.1"/>
    </source>
</evidence>
<dbReference type="OrthoDB" id="8904098at2759"/>
<feature type="transmembrane region" description="Helical" evidence="6">
    <location>
        <begin position="100"/>
        <end position="119"/>
    </location>
</feature>
<dbReference type="GO" id="GO:0016020">
    <property type="term" value="C:membrane"/>
    <property type="evidence" value="ECO:0007669"/>
    <property type="project" value="UniProtKB-SubCell"/>
</dbReference>
<dbReference type="Proteomes" id="UP000639772">
    <property type="component" value="Unassembled WGS sequence"/>
</dbReference>